<feature type="active site" description="Charge relay system" evidence="6">
    <location>
        <position position="220"/>
    </location>
</feature>
<sequence>MKTLKKILILILLLLFQLPILGQQKNTTQNHVPKSVDISKNNDDDNDEDDDDDDEDDDEDEDEIIKHPTLYFVTLDPSINQSAVNDLLSELNSEEIWYRKEINLRLWNTNRFPYVSTHGQTVTNIDGQVQSAEGKTDIDGVEFNIGHIVPNPPVDIQNFCFNTIVPQYSLGTNPIKISIFDTGISTQSDANFPGYSFNIDKYTGYDYIDNDSIPNDQNGHGSHIAGIIQHLLHHQGTTNSPISFDIRKTHDHLGRGYVSNLIPAILDAVNEGNNILNFSFSYQNYNVNPTDKPLKLAIDYAEQNGAMIIAAAGNTNENNDTDNIISFPASYPNDNILSVASTDCDNKLSQFSSYGQQRVDVALLGENIPGPGLNAAITSQSGTSFSSANVTALAAILATHQSPFNYQQIKCSLINTSTTSSDLFEKVVSNGVINFQAAFEQLNNACQLPINKSSGSTISKPKSMFFPNPFKEILQLHLKEDPKQQITVSMYNQNGILTLKNQFHISPGENQIDLPQTDQLQPGMYFIKVNTESNTTMHTIIKQ</sequence>
<dbReference type="Pfam" id="PF00082">
    <property type="entry name" value="Peptidase_S8"/>
    <property type="match status" value="1"/>
</dbReference>
<accession>A0A554VPA1</accession>
<comment type="similarity">
    <text evidence="1 6">Belongs to the peptidase S8 family.</text>
</comment>
<feature type="region of interest" description="Disordered" evidence="7">
    <location>
        <begin position="28"/>
        <end position="63"/>
    </location>
</feature>
<evidence type="ECO:0000256" key="1">
    <source>
        <dbReference type="ARBA" id="ARBA00011073"/>
    </source>
</evidence>
<dbReference type="InterPro" id="IPR026444">
    <property type="entry name" value="Secre_tail"/>
</dbReference>
<dbReference type="NCBIfam" id="TIGR04183">
    <property type="entry name" value="Por_Secre_tail"/>
    <property type="match status" value="1"/>
</dbReference>
<dbReference type="OrthoDB" id="944909at2"/>
<dbReference type="AlphaFoldDB" id="A0A554VPA1"/>
<gene>
    <name evidence="11" type="ORF">FOF46_05665</name>
</gene>
<dbReference type="GO" id="GO:0004252">
    <property type="term" value="F:serine-type endopeptidase activity"/>
    <property type="evidence" value="ECO:0007669"/>
    <property type="project" value="UniProtKB-UniRule"/>
</dbReference>
<feature type="domain" description="Peptidase S8/S53" evidence="9">
    <location>
        <begin position="175"/>
        <end position="420"/>
    </location>
</feature>
<feature type="signal peptide" evidence="8">
    <location>
        <begin position="1"/>
        <end position="22"/>
    </location>
</feature>
<comment type="caution">
    <text evidence="11">The sequence shown here is derived from an EMBL/GenBank/DDBJ whole genome shotgun (WGS) entry which is preliminary data.</text>
</comment>
<feature type="active site" description="Charge relay system" evidence="6">
    <location>
        <position position="384"/>
    </location>
</feature>
<dbReference type="PROSITE" id="PS51892">
    <property type="entry name" value="SUBTILASE"/>
    <property type="match status" value="1"/>
</dbReference>
<feature type="compositionally biased region" description="Acidic residues" evidence="7">
    <location>
        <begin position="44"/>
        <end position="63"/>
    </location>
</feature>
<keyword evidence="3 8" id="KW-0732">Signal</keyword>
<dbReference type="GO" id="GO:0006508">
    <property type="term" value="P:proteolysis"/>
    <property type="evidence" value="ECO:0007669"/>
    <property type="project" value="UniProtKB-KW"/>
</dbReference>
<dbReference type="RefSeq" id="WP_143915779.1">
    <property type="nucleotide sequence ID" value="NZ_CANMIK010000008.1"/>
</dbReference>
<feature type="chain" id="PRO_5021796004" evidence="8">
    <location>
        <begin position="23"/>
        <end position="543"/>
    </location>
</feature>
<evidence type="ECO:0000256" key="6">
    <source>
        <dbReference type="PROSITE-ProRule" id="PRU01240"/>
    </source>
</evidence>
<evidence type="ECO:0000256" key="2">
    <source>
        <dbReference type="ARBA" id="ARBA00022670"/>
    </source>
</evidence>
<dbReference type="PANTHER" id="PTHR43806">
    <property type="entry name" value="PEPTIDASE S8"/>
    <property type="match status" value="1"/>
</dbReference>
<dbReference type="InterPro" id="IPR050131">
    <property type="entry name" value="Peptidase_S8_subtilisin-like"/>
</dbReference>
<keyword evidence="4 6" id="KW-0378">Hydrolase</keyword>
<evidence type="ECO:0000256" key="4">
    <source>
        <dbReference type="ARBA" id="ARBA00022801"/>
    </source>
</evidence>
<dbReference type="Pfam" id="PF18962">
    <property type="entry name" value="Por_Secre_tail"/>
    <property type="match status" value="1"/>
</dbReference>
<feature type="active site" description="Charge relay system" evidence="6">
    <location>
        <position position="181"/>
    </location>
</feature>
<keyword evidence="2 6" id="KW-0645">Protease</keyword>
<dbReference type="SUPFAM" id="SSF52743">
    <property type="entry name" value="Subtilisin-like"/>
    <property type="match status" value="1"/>
</dbReference>
<proteinExistence type="inferred from homology"/>
<dbReference type="InterPro" id="IPR036852">
    <property type="entry name" value="Peptidase_S8/S53_dom_sf"/>
</dbReference>
<dbReference type="PANTHER" id="PTHR43806:SF11">
    <property type="entry name" value="CEREVISIN-RELATED"/>
    <property type="match status" value="1"/>
</dbReference>
<organism evidence="11 12">
    <name type="scientific">Aquimarina algiphila</name>
    <dbReference type="NCBI Taxonomy" id="2047982"/>
    <lineage>
        <taxon>Bacteria</taxon>
        <taxon>Pseudomonadati</taxon>
        <taxon>Bacteroidota</taxon>
        <taxon>Flavobacteriia</taxon>
        <taxon>Flavobacteriales</taxon>
        <taxon>Flavobacteriaceae</taxon>
        <taxon>Aquimarina</taxon>
    </lineage>
</organism>
<protein>
    <submittedName>
        <fullName evidence="11">S8 family serine peptidase</fullName>
    </submittedName>
</protein>
<evidence type="ECO:0000259" key="10">
    <source>
        <dbReference type="Pfam" id="PF18962"/>
    </source>
</evidence>
<keyword evidence="12" id="KW-1185">Reference proteome</keyword>
<evidence type="ECO:0000256" key="5">
    <source>
        <dbReference type="ARBA" id="ARBA00022825"/>
    </source>
</evidence>
<evidence type="ECO:0000256" key="3">
    <source>
        <dbReference type="ARBA" id="ARBA00022729"/>
    </source>
</evidence>
<evidence type="ECO:0000256" key="7">
    <source>
        <dbReference type="SAM" id="MobiDB-lite"/>
    </source>
</evidence>
<keyword evidence="5 6" id="KW-0720">Serine protease</keyword>
<name>A0A554VPA1_9FLAO</name>
<dbReference type="Proteomes" id="UP000318833">
    <property type="component" value="Unassembled WGS sequence"/>
</dbReference>
<dbReference type="EMBL" id="VLNR01000008">
    <property type="protein sequence ID" value="TSE10228.1"/>
    <property type="molecule type" value="Genomic_DNA"/>
</dbReference>
<evidence type="ECO:0000313" key="12">
    <source>
        <dbReference type="Proteomes" id="UP000318833"/>
    </source>
</evidence>
<evidence type="ECO:0000313" key="11">
    <source>
        <dbReference type="EMBL" id="TSE10228.1"/>
    </source>
</evidence>
<dbReference type="InterPro" id="IPR015500">
    <property type="entry name" value="Peptidase_S8_subtilisin-rel"/>
</dbReference>
<dbReference type="Gene3D" id="3.40.50.200">
    <property type="entry name" value="Peptidase S8/S53 domain"/>
    <property type="match status" value="1"/>
</dbReference>
<dbReference type="PRINTS" id="PR00723">
    <property type="entry name" value="SUBTILISIN"/>
</dbReference>
<feature type="domain" description="Secretion system C-terminal sorting" evidence="10">
    <location>
        <begin position="466"/>
        <end position="541"/>
    </location>
</feature>
<evidence type="ECO:0000256" key="8">
    <source>
        <dbReference type="SAM" id="SignalP"/>
    </source>
</evidence>
<evidence type="ECO:0000259" key="9">
    <source>
        <dbReference type="Pfam" id="PF00082"/>
    </source>
</evidence>
<dbReference type="InterPro" id="IPR000209">
    <property type="entry name" value="Peptidase_S8/S53_dom"/>
</dbReference>
<reference evidence="11 12" key="1">
    <citation type="submission" date="2019-07" db="EMBL/GenBank/DDBJ databases">
        <title>The draft genome sequence of Aquimarina algiphila M91.</title>
        <authorList>
            <person name="Meng X."/>
        </authorList>
    </citation>
    <scope>NUCLEOTIDE SEQUENCE [LARGE SCALE GENOMIC DNA]</scope>
    <source>
        <strain evidence="11 12">M91</strain>
    </source>
</reference>